<dbReference type="InterPro" id="IPR019861">
    <property type="entry name" value="PorP/SprF_Bacteroidetes"/>
</dbReference>
<evidence type="ECO:0000313" key="3">
    <source>
        <dbReference type="Proteomes" id="UP001597557"/>
    </source>
</evidence>
<dbReference type="EMBL" id="JBHUPD010000001">
    <property type="protein sequence ID" value="MFD2871526.1"/>
    <property type="molecule type" value="Genomic_DNA"/>
</dbReference>
<sequence>MMGRLNKYILLLFLTAISFTQGFAQQTIQLSQYLFNGLAVNPAYAGYKDNWTVNASSRLQWAGVEGAPITNTLSVDGITDPENKNVALGLLVTNDRLGPENNSSVYANYCYRLRLNNEDSQRLCFGVGVGAILYNIDGTKFNTGNATDPTISSAIQNKLAPDFRAGIYYYSPSFYIGGSVLNLVPNAYPDPNSVFIQEVRTYYLTAGAMINISPVLDWKPSFLIKEDFKGPTNINVATYFLISDLIWAGAAYSTSAALWNKSNLQSNLVRSDAITGMVGINITPLFRFGYSYDYGTSKLSMFPGGSHEISITYSFARAKGRILSPRYF</sequence>
<accession>A0ABW5Y8G2</accession>
<organism evidence="2 3">
    <name type="scientific">Mucilaginibacter ximonensis</name>
    <dbReference type="NCBI Taxonomy" id="538021"/>
    <lineage>
        <taxon>Bacteria</taxon>
        <taxon>Pseudomonadati</taxon>
        <taxon>Bacteroidota</taxon>
        <taxon>Sphingobacteriia</taxon>
        <taxon>Sphingobacteriales</taxon>
        <taxon>Sphingobacteriaceae</taxon>
        <taxon>Mucilaginibacter</taxon>
    </lineage>
</organism>
<keyword evidence="3" id="KW-1185">Reference proteome</keyword>
<protein>
    <submittedName>
        <fullName evidence="2">Type IX secretion system membrane protein PorP/SprF</fullName>
    </submittedName>
</protein>
<dbReference type="NCBIfam" id="TIGR03519">
    <property type="entry name" value="T9SS_PorP_fam"/>
    <property type="match status" value="1"/>
</dbReference>
<evidence type="ECO:0000256" key="1">
    <source>
        <dbReference type="SAM" id="SignalP"/>
    </source>
</evidence>
<feature type="chain" id="PRO_5046008909" evidence="1">
    <location>
        <begin position="25"/>
        <end position="328"/>
    </location>
</feature>
<name>A0ABW5Y8G2_9SPHI</name>
<dbReference type="Pfam" id="PF11751">
    <property type="entry name" value="PorP_SprF"/>
    <property type="match status" value="1"/>
</dbReference>
<keyword evidence="1" id="KW-0732">Signal</keyword>
<evidence type="ECO:0000313" key="2">
    <source>
        <dbReference type="EMBL" id="MFD2871526.1"/>
    </source>
</evidence>
<feature type="signal peptide" evidence="1">
    <location>
        <begin position="1"/>
        <end position="24"/>
    </location>
</feature>
<reference evidence="3" key="1">
    <citation type="journal article" date="2019" name="Int. J. Syst. Evol. Microbiol.">
        <title>The Global Catalogue of Microorganisms (GCM) 10K type strain sequencing project: providing services to taxonomists for standard genome sequencing and annotation.</title>
        <authorList>
            <consortium name="The Broad Institute Genomics Platform"/>
            <consortium name="The Broad Institute Genome Sequencing Center for Infectious Disease"/>
            <person name="Wu L."/>
            <person name="Ma J."/>
        </authorList>
    </citation>
    <scope>NUCLEOTIDE SEQUENCE [LARGE SCALE GENOMIC DNA]</scope>
    <source>
        <strain evidence="3">KCTC 22437</strain>
    </source>
</reference>
<dbReference type="Proteomes" id="UP001597557">
    <property type="component" value="Unassembled WGS sequence"/>
</dbReference>
<comment type="caution">
    <text evidence="2">The sequence shown here is derived from an EMBL/GenBank/DDBJ whole genome shotgun (WGS) entry which is preliminary data.</text>
</comment>
<gene>
    <name evidence="2" type="ORF">ACFS5N_03530</name>
</gene>
<dbReference type="RefSeq" id="WP_377182297.1">
    <property type="nucleotide sequence ID" value="NZ_JBHUPD010000001.1"/>
</dbReference>
<proteinExistence type="predicted"/>